<evidence type="ECO:0000313" key="7">
    <source>
        <dbReference type="EMBL" id="KAJ3655386.1"/>
    </source>
</evidence>
<feature type="region of interest" description="Disordered" evidence="5">
    <location>
        <begin position="780"/>
        <end position="808"/>
    </location>
</feature>
<protein>
    <recommendedName>
        <fullName evidence="6">Tyr recombinase domain-containing protein</fullName>
    </recommendedName>
</protein>
<reference evidence="7" key="1">
    <citation type="journal article" date="2023" name="G3 (Bethesda)">
        <title>Whole genome assemblies of Zophobas morio and Tenebrio molitor.</title>
        <authorList>
            <person name="Kaur S."/>
            <person name="Stinson S.A."/>
            <person name="diCenzo G.C."/>
        </authorList>
    </citation>
    <scope>NUCLEOTIDE SEQUENCE</scope>
    <source>
        <strain evidence="7">QUZm001</strain>
    </source>
</reference>
<proteinExistence type="predicted"/>
<evidence type="ECO:0000259" key="6">
    <source>
        <dbReference type="PROSITE" id="PS51898"/>
    </source>
</evidence>
<keyword evidence="2" id="KW-0597">Phosphoprotein</keyword>
<evidence type="ECO:0000256" key="4">
    <source>
        <dbReference type="ARBA" id="ARBA00023172"/>
    </source>
</evidence>
<evidence type="ECO:0000313" key="8">
    <source>
        <dbReference type="Proteomes" id="UP001168821"/>
    </source>
</evidence>
<keyword evidence="8" id="KW-1185">Reference proteome</keyword>
<dbReference type="EMBL" id="JALNTZ010000004">
    <property type="protein sequence ID" value="KAJ3655386.1"/>
    <property type="molecule type" value="Genomic_DNA"/>
</dbReference>
<feature type="compositionally biased region" description="Basic and acidic residues" evidence="5">
    <location>
        <begin position="580"/>
        <end position="590"/>
    </location>
</feature>
<evidence type="ECO:0000256" key="1">
    <source>
        <dbReference type="ARBA" id="ARBA00022499"/>
    </source>
</evidence>
<dbReference type="InterPro" id="IPR052787">
    <property type="entry name" value="MAVS"/>
</dbReference>
<feature type="compositionally biased region" description="Basic residues" evidence="5">
    <location>
        <begin position="497"/>
        <end position="514"/>
    </location>
</feature>
<dbReference type="InterPro" id="IPR013762">
    <property type="entry name" value="Integrase-like_cat_sf"/>
</dbReference>
<feature type="domain" description="Tyr recombinase" evidence="6">
    <location>
        <begin position="135"/>
        <end position="362"/>
    </location>
</feature>
<dbReference type="Pfam" id="PF16012">
    <property type="entry name" value="DUF4780"/>
    <property type="match status" value="1"/>
</dbReference>
<dbReference type="GO" id="GO:0006310">
    <property type="term" value="P:DNA recombination"/>
    <property type="evidence" value="ECO:0007669"/>
    <property type="project" value="UniProtKB-KW"/>
</dbReference>
<dbReference type="Pfam" id="PF12012">
    <property type="entry name" value="DUF3504"/>
    <property type="match status" value="1"/>
</dbReference>
<feature type="compositionally biased region" description="Polar residues" evidence="5">
    <location>
        <begin position="483"/>
        <end position="494"/>
    </location>
</feature>
<dbReference type="InterPro" id="IPR031961">
    <property type="entry name" value="DUF4780"/>
</dbReference>
<dbReference type="PANTHER" id="PTHR21446">
    <property type="entry name" value="DUF3504 DOMAIN-CONTAINING PROTEIN"/>
    <property type="match status" value="1"/>
</dbReference>
<organism evidence="7 8">
    <name type="scientific">Zophobas morio</name>
    <dbReference type="NCBI Taxonomy" id="2755281"/>
    <lineage>
        <taxon>Eukaryota</taxon>
        <taxon>Metazoa</taxon>
        <taxon>Ecdysozoa</taxon>
        <taxon>Arthropoda</taxon>
        <taxon>Hexapoda</taxon>
        <taxon>Insecta</taxon>
        <taxon>Pterygota</taxon>
        <taxon>Neoptera</taxon>
        <taxon>Endopterygota</taxon>
        <taxon>Coleoptera</taxon>
        <taxon>Polyphaga</taxon>
        <taxon>Cucujiformia</taxon>
        <taxon>Tenebrionidae</taxon>
        <taxon>Zophobas</taxon>
    </lineage>
</organism>
<dbReference type="SUPFAM" id="SSF56349">
    <property type="entry name" value="DNA breaking-rejoining enzymes"/>
    <property type="match status" value="1"/>
</dbReference>
<dbReference type="Gene3D" id="1.10.443.10">
    <property type="entry name" value="Intergrase catalytic core"/>
    <property type="match status" value="1"/>
</dbReference>
<name>A0AA38MGI8_9CUCU</name>
<dbReference type="InterPro" id="IPR011010">
    <property type="entry name" value="DNA_brk_join_enz"/>
</dbReference>
<keyword evidence="1" id="KW-1017">Isopeptide bond</keyword>
<dbReference type="AlphaFoldDB" id="A0AA38MGI8"/>
<feature type="region of interest" description="Disordered" evidence="5">
    <location>
        <begin position="478"/>
        <end position="592"/>
    </location>
</feature>
<gene>
    <name evidence="7" type="ORF">Zmor_014519</name>
</gene>
<dbReference type="GO" id="GO:0003677">
    <property type="term" value="F:DNA binding"/>
    <property type="evidence" value="ECO:0007669"/>
    <property type="project" value="InterPro"/>
</dbReference>
<dbReference type="Proteomes" id="UP001168821">
    <property type="component" value="Unassembled WGS sequence"/>
</dbReference>
<evidence type="ECO:0000256" key="2">
    <source>
        <dbReference type="ARBA" id="ARBA00022553"/>
    </source>
</evidence>
<sequence length="808" mass="90032">MSNFRFGRNTPKEIDDSITNITPLNTKNSRNSIWRQFEKFCGERKYVFDGNTSTEKLAFILKDWGYNMKKVDGNDYKEAVIKTMWNVTAKQLQELYFNKFGIKFDPFVDLEFKGSRNARDAKRRTLQIQPEKRKTSSSILTLEEYNKILKIYNEDTPDGLQKMFFYVAGLELAWRGCEGVNVTIKHFKEESDNCGLPTGRIEYNCIFSKTAQGGSHKLTDSKWLATNTTDPRICPVRLYKKMLSKRGKHITTDRLFLTPNPAWREPSSVGWFKNSPVGRNEMGKWTRTAAEEIGIDIKKKKISNHSLRSTAVSQLAKAGVGEEQLIKITGHANTFSIKPYLQLDGDHHYQMIDKLRANSTAMEESNNKSTNCAPSALPRGQAPACLCRAWRPVRWDEGILEVEPPLVQCVTKAGQHASLAWISTETGGRDKPISDQSAVSSGQTADRAAYCRMSFPGGYILLLALTSKFDVPLLDSVEVPSGAPQTENPANVGSQPPRRKRICGAEVKRRRKARLQAEAANTDPPKPGPSSSGINPKGKGQAKIANPKQPAGKKTSGSKKRVRSSTSTPPAAEKQKRMRRQETTSREQSYREAAASHLRVAVIDVQHPLGKLSADQVEIVQKGLMGALDKQLDQCLASGRQAATFRGMKYTGEILRITCEDELSLKWLQQTVRSLTPLWEGAQLNVVPLADLPRLVRATLWIPGPPVDAGVVLRRLEGQNQWANVKKWLLFHREAKPEAASPGNLFVFGLGMEEAKIIREREGRINYMLSSFNLKLKENEASAKEGQAPMEEVETPGDEASTSGGGPA</sequence>
<dbReference type="GO" id="GO:0015074">
    <property type="term" value="P:DNA integration"/>
    <property type="evidence" value="ECO:0007669"/>
    <property type="project" value="InterPro"/>
</dbReference>
<evidence type="ECO:0000256" key="3">
    <source>
        <dbReference type="ARBA" id="ARBA00022843"/>
    </source>
</evidence>
<dbReference type="InterPro" id="IPR021893">
    <property type="entry name" value="ZMYM2-like_C"/>
</dbReference>
<keyword evidence="4" id="KW-0233">DNA recombination</keyword>
<dbReference type="PANTHER" id="PTHR21446:SF12">
    <property type="entry name" value="POTASSIUM CHANNEL TETRAMERIZATION DOMAIN CONTAINING 1"/>
    <property type="match status" value="1"/>
</dbReference>
<comment type="caution">
    <text evidence="7">The sequence shown here is derived from an EMBL/GenBank/DDBJ whole genome shotgun (WGS) entry which is preliminary data.</text>
</comment>
<keyword evidence="3" id="KW-0832">Ubl conjugation</keyword>
<accession>A0AA38MGI8</accession>
<evidence type="ECO:0000256" key="5">
    <source>
        <dbReference type="SAM" id="MobiDB-lite"/>
    </source>
</evidence>
<dbReference type="PROSITE" id="PS51898">
    <property type="entry name" value="TYR_RECOMBINASE"/>
    <property type="match status" value="1"/>
</dbReference>
<dbReference type="InterPro" id="IPR002104">
    <property type="entry name" value="Integrase_catalytic"/>
</dbReference>